<reference evidence="2 3" key="1">
    <citation type="submission" date="2020-03" db="EMBL/GenBank/DDBJ databases">
        <title>Genomic Encyclopedia of Type Strains, Phase IV (KMG-IV): sequencing the most valuable type-strain genomes for metagenomic binning, comparative biology and taxonomic classification.</title>
        <authorList>
            <person name="Goeker M."/>
        </authorList>
    </citation>
    <scope>NUCLEOTIDE SEQUENCE [LARGE SCALE GENOMIC DNA]</scope>
    <source>
        <strain evidence="2 3">DSM 4736</strain>
    </source>
</reference>
<gene>
    <name evidence="2" type="ORF">GGQ87_001182</name>
</gene>
<feature type="compositionally biased region" description="Low complexity" evidence="1">
    <location>
        <begin position="253"/>
        <end position="285"/>
    </location>
</feature>
<organism evidence="2 3">
    <name type="scientific">Brevundimonas alba</name>
    <dbReference type="NCBI Taxonomy" id="74314"/>
    <lineage>
        <taxon>Bacteria</taxon>
        <taxon>Pseudomonadati</taxon>
        <taxon>Pseudomonadota</taxon>
        <taxon>Alphaproteobacteria</taxon>
        <taxon>Caulobacterales</taxon>
        <taxon>Caulobacteraceae</taxon>
        <taxon>Brevundimonas</taxon>
    </lineage>
</organism>
<dbReference type="AlphaFoldDB" id="A0A7X6BNG6"/>
<feature type="compositionally biased region" description="Pro residues" evidence="1">
    <location>
        <begin position="286"/>
        <end position="295"/>
    </location>
</feature>
<dbReference type="EMBL" id="JAATJM010000001">
    <property type="protein sequence ID" value="NJC40924.1"/>
    <property type="molecule type" value="Genomic_DNA"/>
</dbReference>
<feature type="region of interest" description="Disordered" evidence="1">
    <location>
        <begin position="217"/>
        <end position="309"/>
    </location>
</feature>
<dbReference type="RefSeq" id="WP_168045759.1">
    <property type="nucleotide sequence ID" value="NZ_JAATJM010000001.1"/>
</dbReference>
<accession>A0A7X6BNG6</accession>
<dbReference type="Proteomes" id="UP000587415">
    <property type="component" value="Unassembled WGS sequence"/>
</dbReference>
<evidence type="ECO:0000313" key="3">
    <source>
        <dbReference type="Proteomes" id="UP000587415"/>
    </source>
</evidence>
<protein>
    <submittedName>
        <fullName evidence="2">Uncharacterized protein</fullName>
    </submittedName>
</protein>
<proteinExistence type="predicted"/>
<keyword evidence="3" id="KW-1185">Reference proteome</keyword>
<name>A0A7X6BNG6_9CAUL</name>
<evidence type="ECO:0000256" key="1">
    <source>
        <dbReference type="SAM" id="MobiDB-lite"/>
    </source>
</evidence>
<comment type="caution">
    <text evidence="2">The sequence shown here is derived from an EMBL/GenBank/DDBJ whole genome shotgun (WGS) entry which is preliminary data.</text>
</comment>
<sequence length="309" mass="33226">MRRFFVWSALAALIGLVVAVGGFWAYQHFYARFQPVTVDRNQAAIQRLLDEASWLSSGGGGEPLYIIGYRDSAAMQRYEREEAPKLRAAGVEVRIVVFARPDREGLSQSTAAERATVAELWLTRDWTLYQRWTATPANNWTGAGIPAADGSLARTAVVDAGRTFSGKLNEYLSGAGLQTRYPLIIWRDREGFMKACACSDSRSWAFVRDDLDAPDRVEPPSVVADGVPPPIAYPGDGSPETLPYPTLPPIPPAGGQAAPAPSPGAAPGTTPAAPGTAPAAGQTRPAPRPTPPAPRKAPEPKRQEDTTFF</sequence>
<feature type="compositionally biased region" description="Basic and acidic residues" evidence="1">
    <location>
        <begin position="296"/>
        <end position="309"/>
    </location>
</feature>
<evidence type="ECO:0000313" key="2">
    <source>
        <dbReference type="EMBL" id="NJC40924.1"/>
    </source>
</evidence>